<organism evidence="1 2">
    <name type="scientific">Microbacterium insulae</name>
    <dbReference type="NCBI Taxonomy" id="483014"/>
    <lineage>
        <taxon>Bacteria</taxon>
        <taxon>Bacillati</taxon>
        <taxon>Actinomycetota</taxon>
        <taxon>Actinomycetes</taxon>
        <taxon>Micrococcales</taxon>
        <taxon>Microbacteriaceae</taxon>
        <taxon>Microbacterium</taxon>
    </lineage>
</organism>
<sequence>MRITPRRLAIGMSLWAPNLWSGIRVTHFAEDWTQATVELHVNALTRNYVGTAFGGSMSAMTDPYFFMLVMHQLGRDYVVWDTRGEIEFVKPGRGVLTAHFAVPRERAEELRERARGGASVREWFETEITDAAGDVVARVRREVYVREKRRVTESAAAV</sequence>
<keyword evidence="2" id="KW-1185">Reference proteome</keyword>
<comment type="caution">
    <text evidence="1">The sequence shown here is derived from an EMBL/GenBank/DDBJ whole genome shotgun (WGS) entry which is preliminary data.</text>
</comment>
<dbReference type="InterPro" id="IPR029069">
    <property type="entry name" value="HotDog_dom_sf"/>
</dbReference>
<reference evidence="2" key="1">
    <citation type="journal article" date="2019" name="Int. J. Syst. Evol. Microbiol.">
        <title>The Global Catalogue of Microorganisms (GCM) 10K type strain sequencing project: providing services to taxonomists for standard genome sequencing and annotation.</title>
        <authorList>
            <consortium name="The Broad Institute Genomics Platform"/>
            <consortium name="The Broad Institute Genome Sequencing Center for Infectious Disease"/>
            <person name="Wu L."/>
            <person name="Ma J."/>
        </authorList>
    </citation>
    <scope>NUCLEOTIDE SEQUENCE [LARGE SCALE GENOMIC DNA]</scope>
    <source>
        <strain evidence="2">CCUG 54523</strain>
    </source>
</reference>
<dbReference type="SUPFAM" id="SSF54637">
    <property type="entry name" value="Thioesterase/thiol ester dehydrase-isomerase"/>
    <property type="match status" value="1"/>
</dbReference>
<dbReference type="EMBL" id="JBHTII010000001">
    <property type="protein sequence ID" value="MFD0791135.1"/>
    <property type="molecule type" value="Genomic_DNA"/>
</dbReference>
<evidence type="ECO:0000313" key="1">
    <source>
        <dbReference type="EMBL" id="MFD0791135.1"/>
    </source>
</evidence>
<dbReference type="RefSeq" id="WP_204978929.1">
    <property type="nucleotide sequence ID" value="NZ_JBHTII010000001.1"/>
</dbReference>
<dbReference type="InterPro" id="IPR027961">
    <property type="entry name" value="DUF4442"/>
</dbReference>
<gene>
    <name evidence="1" type="ORF">ACFQ0P_12055</name>
</gene>
<dbReference type="Proteomes" id="UP001597055">
    <property type="component" value="Unassembled WGS sequence"/>
</dbReference>
<protein>
    <submittedName>
        <fullName evidence="1">DUF4442 domain-containing protein</fullName>
    </submittedName>
</protein>
<proteinExistence type="predicted"/>
<accession>A0ABW3AK31</accession>
<dbReference type="Gene3D" id="3.10.129.10">
    <property type="entry name" value="Hotdog Thioesterase"/>
    <property type="match status" value="1"/>
</dbReference>
<evidence type="ECO:0000313" key="2">
    <source>
        <dbReference type="Proteomes" id="UP001597055"/>
    </source>
</evidence>
<name>A0ABW3AK31_9MICO</name>
<dbReference type="Pfam" id="PF14539">
    <property type="entry name" value="DUF4442"/>
    <property type="match status" value="1"/>
</dbReference>